<name>A0A2N0ALV6_9LEPT</name>
<feature type="transmembrane region" description="Helical" evidence="9">
    <location>
        <begin position="60"/>
        <end position="80"/>
    </location>
</feature>
<dbReference type="InterPro" id="IPR004563">
    <property type="entry name" value="Apolipo_AcylTrfase"/>
</dbReference>
<gene>
    <name evidence="9 11" type="primary">lnt</name>
    <name evidence="11" type="ORF">CH364_03290</name>
</gene>
<comment type="pathway">
    <text evidence="9">Protein modification; lipoprotein biosynthesis (N-acyl transfer).</text>
</comment>
<dbReference type="NCBIfam" id="TIGR00546">
    <property type="entry name" value="lnt"/>
    <property type="match status" value="1"/>
</dbReference>
<proteinExistence type="inferred from homology"/>
<dbReference type="UniPathway" id="UPA00666"/>
<evidence type="ECO:0000313" key="12">
    <source>
        <dbReference type="Proteomes" id="UP000232145"/>
    </source>
</evidence>
<comment type="catalytic activity">
    <reaction evidence="9">
        <text>N-terminal S-1,2-diacyl-sn-glyceryl-L-cysteinyl-[lipoprotein] + a glycerophospholipid = N-acyl-S-1,2-diacyl-sn-glyceryl-L-cysteinyl-[lipoprotein] + a 2-acyl-sn-glycero-3-phospholipid + H(+)</text>
        <dbReference type="Rhea" id="RHEA:48228"/>
        <dbReference type="Rhea" id="RHEA-COMP:14681"/>
        <dbReference type="Rhea" id="RHEA-COMP:14684"/>
        <dbReference type="ChEBI" id="CHEBI:15378"/>
        <dbReference type="ChEBI" id="CHEBI:136912"/>
        <dbReference type="ChEBI" id="CHEBI:140656"/>
        <dbReference type="ChEBI" id="CHEBI:140657"/>
        <dbReference type="ChEBI" id="CHEBI:140660"/>
        <dbReference type="EC" id="2.3.1.269"/>
    </reaction>
</comment>
<dbReference type="InterPro" id="IPR036526">
    <property type="entry name" value="C-N_Hydrolase_sf"/>
</dbReference>
<dbReference type="GO" id="GO:0005886">
    <property type="term" value="C:plasma membrane"/>
    <property type="evidence" value="ECO:0007669"/>
    <property type="project" value="UniProtKB-SubCell"/>
</dbReference>
<dbReference type="EC" id="2.3.1.269" evidence="9"/>
<dbReference type="OrthoDB" id="9804277at2"/>
<evidence type="ECO:0000313" key="11">
    <source>
        <dbReference type="EMBL" id="PJZ85294.1"/>
    </source>
</evidence>
<evidence type="ECO:0000256" key="6">
    <source>
        <dbReference type="ARBA" id="ARBA00022989"/>
    </source>
</evidence>
<keyword evidence="8 9" id="KW-0012">Acyltransferase</keyword>
<dbReference type="AlphaFoldDB" id="A0A2N0ALV6"/>
<evidence type="ECO:0000256" key="7">
    <source>
        <dbReference type="ARBA" id="ARBA00023136"/>
    </source>
</evidence>
<dbReference type="PANTHER" id="PTHR38686">
    <property type="entry name" value="APOLIPOPROTEIN N-ACYLTRANSFERASE"/>
    <property type="match status" value="1"/>
</dbReference>
<evidence type="ECO:0000256" key="4">
    <source>
        <dbReference type="ARBA" id="ARBA00022679"/>
    </source>
</evidence>
<dbReference type="HAMAP" id="MF_01148">
    <property type="entry name" value="Lnt"/>
    <property type="match status" value="1"/>
</dbReference>
<dbReference type="Pfam" id="PF00795">
    <property type="entry name" value="CN_hydrolase"/>
    <property type="match status" value="1"/>
</dbReference>
<comment type="similarity">
    <text evidence="2 9">Belongs to the CN hydrolase family. Apolipoprotein N-acyltransferase subfamily.</text>
</comment>
<dbReference type="Gene3D" id="3.60.110.10">
    <property type="entry name" value="Carbon-nitrogen hydrolase"/>
    <property type="match status" value="1"/>
</dbReference>
<feature type="transmembrane region" description="Helical" evidence="9">
    <location>
        <begin position="200"/>
        <end position="219"/>
    </location>
</feature>
<dbReference type="PROSITE" id="PS50263">
    <property type="entry name" value="CN_HYDROLASE"/>
    <property type="match status" value="1"/>
</dbReference>
<reference evidence="11 12" key="1">
    <citation type="submission" date="2017-07" db="EMBL/GenBank/DDBJ databases">
        <title>Leptospira spp. isolated from tropical soils.</title>
        <authorList>
            <person name="Thibeaux R."/>
            <person name="Iraola G."/>
            <person name="Ferres I."/>
            <person name="Bierque E."/>
            <person name="Girault D."/>
            <person name="Soupe-Gilbert M.-E."/>
            <person name="Picardeau M."/>
            <person name="Goarant C."/>
        </authorList>
    </citation>
    <scope>NUCLEOTIDE SEQUENCE [LARGE SCALE GENOMIC DNA]</scope>
    <source>
        <strain evidence="11 12">FH2-B-A1</strain>
    </source>
</reference>
<evidence type="ECO:0000256" key="5">
    <source>
        <dbReference type="ARBA" id="ARBA00022692"/>
    </source>
</evidence>
<dbReference type="GO" id="GO:0016410">
    <property type="term" value="F:N-acyltransferase activity"/>
    <property type="evidence" value="ECO:0007669"/>
    <property type="project" value="UniProtKB-UniRule"/>
</dbReference>
<evidence type="ECO:0000256" key="9">
    <source>
        <dbReference type="HAMAP-Rule" id="MF_01148"/>
    </source>
</evidence>
<dbReference type="SUPFAM" id="SSF56317">
    <property type="entry name" value="Carbon-nitrogen hydrolase"/>
    <property type="match status" value="1"/>
</dbReference>
<comment type="subcellular location">
    <subcellularLocation>
        <location evidence="1 9">Cell membrane</location>
        <topology evidence="1 9">Multi-pass membrane protein</topology>
    </subcellularLocation>
</comment>
<dbReference type="PANTHER" id="PTHR38686:SF1">
    <property type="entry name" value="APOLIPOPROTEIN N-ACYLTRANSFERASE"/>
    <property type="match status" value="1"/>
</dbReference>
<accession>A0A2N0ALV6</accession>
<dbReference type="Pfam" id="PF20154">
    <property type="entry name" value="LNT_N"/>
    <property type="match status" value="1"/>
</dbReference>
<feature type="transmembrane region" description="Helical" evidence="9">
    <location>
        <begin position="92"/>
        <end position="118"/>
    </location>
</feature>
<feature type="domain" description="CN hydrolase" evidence="10">
    <location>
        <begin position="228"/>
        <end position="493"/>
    </location>
</feature>
<dbReference type="EMBL" id="NPDX01000001">
    <property type="protein sequence ID" value="PJZ85294.1"/>
    <property type="molecule type" value="Genomic_DNA"/>
</dbReference>
<comment type="caution">
    <text evidence="11">The sequence shown here is derived from an EMBL/GenBank/DDBJ whole genome shotgun (WGS) entry which is preliminary data.</text>
</comment>
<evidence type="ECO:0000256" key="1">
    <source>
        <dbReference type="ARBA" id="ARBA00004651"/>
    </source>
</evidence>
<evidence type="ECO:0000256" key="8">
    <source>
        <dbReference type="ARBA" id="ARBA00023315"/>
    </source>
</evidence>
<evidence type="ECO:0000256" key="2">
    <source>
        <dbReference type="ARBA" id="ARBA00010065"/>
    </source>
</evidence>
<organism evidence="11 12">
    <name type="scientific">Leptospira harrisiae</name>
    <dbReference type="NCBI Taxonomy" id="2023189"/>
    <lineage>
        <taxon>Bacteria</taxon>
        <taxon>Pseudomonadati</taxon>
        <taxon>Spirochaetota</taxon>
        <taxon>Spirochaetia</taxon>
        <taxon>Leptospirales</taxon>
        <taxon>Leptospiraceae</taxon>
        <taxon>Leptospira</taxon>
    </lineage>
</organism>
<keyword evidence="11" id="KW-0449">Lipoprotein</keyword>
<comment type="function">
    <text evidence="9">Catalyzes the phospholipid dependent N-acylation of the N-terminal cysteine of apolipoprotein, the last step in lipoprotein maturation.</text>
</comment>
<keyword evidence="12" id="KW-1185">Reference proteome</keyword>
<dbReference type="RefSeq" id="WP_100742197.1">
    <property type="nucleotide sequence ID" value="NZ_NPDW01000001.1"/>
</dbReference>
<keyword evidence="7 9" id="KW-0472">Membrane</keyword>
<keyword evidence="3 9" id="KW-1003">Cell membrane</keyword>
<feature type="transmembrane region" description="Helical" evidence="9">
    <location>
        <begin position="170"/>
        <end position="188"/>
    </location>
</feature>
<dbReference type="Proteomes" id="UP000232145">
    <property type="component" value="Unassembled WGS sequence"/>
</dbReference>
<evidence type="ECO:0000259" key="10">
    <source>
        <dbReference type="PROSITE" id="PS50263"/>
    </source>
</evidence>
<sequence length="540" mass="61881">MRKRSKIPEIKHPLLLLFPIAILFALALEPFGFTSAGFLCVFLLLYFTKQLTINSSWKKTFVGTILFSSLVTLTSFYWIWNAIRNISGQGIVVSSFLFLIYALISFYKIGIVFFGSVFLTKYKSIKDSHYFLFVLPSLFLISDWLSPMVFPVYWGDLFRNQILWRQMARFGIEVLGFVSVFSASLLYLMLLKSTKGAKSYLPYLFPIFCFFSINLYFLAETIPQGPTIHLALLQPNTTYARREIQENQNQMTQTIQSVYDIGLEAIRNSPKPIDLLVMPESSIPFLGTLDSKDPNSTYSKSFVDITTSLVRMGNTPLAFNELVWDQGSRNSLTLLHPITLTSERRYKQRLLPFGEYLPGETEFPWLRSIFPETSHHIPGKLTDALGFQTKTGDTVTFSPLICYEVLYPDLVRKIVNHSPSEFILNLTNDSWFESLTETKQHAGAGRLRSIETGRPVVRVAVTGLTTAFDPWGREMMGDLQTFQKAIGYLDLPTITKERTTPYLQFGPTPWRIMALFLIFFVFFRSPPQLLPHKKKNEIEI</sequence>
<dbReference type="InterPro" id="IPR003010">
    <property type="entry name" value="C-N_Hydrolase"/>
</dbReference>
<keyword evidence="5 9" id="KW-0812">Transmembrane</keyword>
<keyword evidence="4 9" id="KW-0808">Transferase</keyword>
<dbReference type="GO" id="GO:0042158">
    <property type="term" value="P:lipoprotein biosynthetic process"/>
    <property type="evidence" value="ECO:0007669"/>
    <property type="project" value="UniProtKB-UniRule"/>
</dbReference>
<evidence type="ECO:0000256" key="3">
    <source>
        <dbReference type="ARBA" id="ARBA00022475"/>
    </source>
</evidence>
<dbReference type="CDD" id="cd07571">
    <property type="entry name" value="ALP_N-acyl_transferase"/>
    <property type="match status" value="1"/>
</dbReference>
<dbReference type="InterPro" id="IPR045378">
    <property type="entry name" value="LNT_N"/>
</dbReference>
<feature type="transmembrane region" description="Helical" evidence="9">
    <location>
        <begin position="130"/>
        <end position="150"/>
    </location>
</feature>
<feature type="transmembrane region" description="Helical" evidence="9">
    <location>
        <begin position="20"/>
        <end position="48"/>
    </location>
</feature>
<protein>
    <recommendedName>
        <fullName evidence="9">Apolipoprotein N-acyltransferase</fullName>
        <shortName evidence="9">ALP N-acyltransferase</shortName>
        <ecNumber evidence="9">2.3.1.269</ecNumber>
    </recommendedName>
</protein>
<keyword evidence="6 9" id="KW-1133">Transmembrane helix</keyword>